<accession>A0A173TDF5</accession>
<dbReference type="InterPro" id="IPR025272">
    <property type="entry name" value="SocA_Panacea"/>
</dbReference>
<name>A0A173TDF5_ANAHA</name>
<evidence type="ECO:0000259" key="1">
    <source>
        <dbReference type="Pfam" id="PF13274"/>
    </source>
</evidence>
<dbReference type="Proteomes" id="UP000095598">
    <property type="component" value="Unassembled WGS sequence"/>
</dbReference>
<evidence type="ECO:0000313" key="3">
    <source>
        <dbReference type="Proteomes" id="UP000095598"/>
    </source>
</evidence>
<dbReference type="EMBL" id="CYXT01000014">
    <property type="protein sequence ID" value="CUM99248.1"/>
    <property type="molecule type" value="Genomic_DNA"/>
</dbReference>
<evidence type="ECO:0000313" key="2">
    <source>
        <dbReference type="EMBL" id="CUM99248.1"/>
    </source>
</evidence>
<feature type="domain" description="Antitoxin SocA-like Panacea" evidence="1">
    <location>
        <begin position="30"/>
        <end position="110"/>
    </location>
</feature>
<dbReference type="RefSeq" id="WP_055258801.1">
    <property type="nucleotide sequence ID" value="NZ_CYXT01000014.1"/>
</dbReference>
<reference evidence="2 3" key="1">
    <citation type="submission" date="2015-09" db="EMBL/GenBank/DDBJ databases">
        <authorList>
            <consortium name="Pathogen Informatics"/>
        </authorList>
    </citation>
    <scope>NUCLEOTIDE SEQUENCE [LARGE SCALE GENOMIC DNA]</scope>
    <source>
        <strain evidence="2 3">2789STDY5608868</strain>
    </source>
</reference>
<gene>
    <name evidence="2" type="ORF">ERS852425_01908</name>
</gene>
<proteinExistence type="predicted"/>
<dbReference type="Pfam" id="PF13274">
    <property type="entry name" value="SocA_Panacea"/>
    <property type="match status" value="1"/>
</dbReference>
<protein>
    <submittedName>
        <fullName evidence="2">Uncharacterized phage-associated protein</fullName>
    </submittedName>
</protein>
<organism evidence="2 3">
    <name type="scientific">Anaerostipes hadrus</name>
    <dbReference type="NCBI Taxonomy" id="649756"/>
    <lineage>
        <taxon>Bacteria</taxon>
        <taxon>Bacillati</taxon>
        <taxon>Bacillota</taxon>
        <taxon>Clostridia</taxon>
        <taxon>Lachnospirales</taxon>
        <taxon>Lachnospiraceae</taxon>
        <taxon>Anaerostipes</taxon>
    </lineage>
</organism>
<sequence length="141" mass="16705">MKRPYKAMDVAKYIITKCARNEHPISNLQLQKILYILQKEYLQRDQKCLFFDDFEAWAFGPNIPNVYYYFCGFGSMPIQAEYDIKLDLKDTKIIDPVVERKRNLKPWDLLPETQNGAWNIVYQKGEQNVIPLSLIKQLEIN</sequence>
<dbReference type="AlphaFoldDB" id="A0A173TDF5"/>